<organism evidence="1 2">
    <name type="scientific">Racocetra persica</name>
    <dbReference type="NCBI Taxonomy" id="160502"/>
    <lineage>
        <taxon>Eukaryota</taxon>
        <taxon>Fungi</taxon>
        <taxon>Fungi incertae sedis</taxon>
        <taxon>Mucoromycota</taxon>
        <taxon>Glomeromycotina</taxon>
        <taxon>Glomeromycetes</taxon>
        <taxon>Diversisporales</taxon>
        <taxon>Gigasporaceae</taxon>
        <taxon>Racocetra</taxon>
    </lineage>
</organism>
<evidence type="ECO:0000313" key="1">
    <source>
        <dbReference type="EMBL" id="CAG8845342.1"/>
    </source>
</evidence>
<sequence>VIKQITWHRKGDYFSTVTPDAGSQAVLIHQLSRHQTQQPFRRSRGLSSSVCDVPPYKVLILCC</sequence>
<keyword evidence="2" id="KW-1185">Reference proteome</keyword>
<comment type="caution">
    <text evidence="1">The sequence shown here is derived from an EMBL/GenBank/DDBJ whole genome shotgun (WGS) entry which is preliminary data.</text>
</comment>
<reference evidence="1" key="1">
    <citation type="submission" date="2021-06" db="EMBL/GenBank/DDBJ databases">
        <authorList>
            <person name="Kallberg Y."/>
            <person name="Tangrot J."/>
            <person name="Rosling A."/>
        </authorList>
    </citation>
    <scope>NUCLEOTIDE SEQUENCE</scope>
    <source>
        <strain evidence="1">MA461A</strain>
    </source>
</reference>
<feature type="non-terminal residue" evidence="1">
    <location>
        <position position="1"/>
    </location>
</feature>
<gene>
    <name evidence="1" type="ORF">RPERSI_LOCUS33624</name>
</gene>
<dbReference type="Proteomes" id="UP000789920">
    <property type="component" value="Unassembled WGS sequence"/>
</dbReference>
<evidence type="ECO:0000313" key="2">
    <source>
        <dbReference type="Proteomes" id="UP000789920"/>
    </source>
</evidence>
<accession>A0ACA9SRF2</accession>
<protein>
    <submittedName>
        <fullName evidence="1">22029_t:CDS:1</fullName>
    </submittedName>
</protein>
<name>A0ACA9SRF2_9GLOM</name>
<dbReference type="EMBL" id="CAJVQC010146289">
    <property type="protein sequence ID" value="CAG8845342.1"/>
    <property type="molecule type" value="Genomic_DNA"/>
</dbReference>
<proteinExistence type="predicted"/>
<feature type="non-terminal residue" evidence="1">
    <location>
        <position position="63"/>
    </location>
</feature>